<name>A0A444TYB8_ACIRT</name>
<evidence type="ECO:0000313" key="4">
    <source>
        <dbReference type="EMBL" id="RXM27944.1"/>
    </source>
</evidence>
<dbReference type="AlphaFoldDB" id="A0A444TYB8"/>
<dbReference type="PROSITE" id="PS50005">
    <property type="entry name" value="TPR"/>
    <property type="match status" value="1"/>
</dbReference>
<evidence type="ECO:0000256" key="3">
    <source>
        <dbReference type="PROSITE-ProRule" id="PRU00339"/>
    </source>
</evidence>
<sequence>MDKEMLSILQEADSEFHRQHLKEAERLYSQFITACAESRDCSTDDLAVAYNNRGQVKYLRVDFYDAMEDYTSAIRAKKDFAIPYYNRGLIRYRLGFFEDAERDFRKALNLNPSFEDAKMSLTQTTTDKENKLRRGY</sequence>
<comment type="caution">
    <text evidence="4">The sequence shown here is derived from an EMBL/GenBank/DDBJ whole genome shotgun (WGS) entry which is preliminary data.</text>
</comment>
<dbReference type="Proteomes" id="UP000289886">
    <property type="component" value="Unassembled WGS sequence"/>
</dbReference>
<dbReference type="EMBL" id="SCEB01215740">
    <property type="protein sequence ID" value="RXM27945.1"/>
    <property type="molecule type" value="Genomic_DNA"/>
</dbReference>
<keyword evidence="1" id="KW-0677">Repeat</keyword>
<dbReference type="Gene3D" id="1.25.40.10">
    <property type="entry name" value="Tetratricopeptide repeat domain"/>
    <property type="match status" value="1"/>
</dbReference>
<evidence type="ECO:0000256" key="2">
    <source>
        <dbReference type="ARBA" id="ARBA00022803"/>
    </source>
</evidence>
<keyword evidence="6" id="KW-1185">Reference proteome</keyword>
<dbReference type="SUPFAM" id="SSF48452">
    <property type="entry name" value="TPR-like"/>
    <property type="match status" value="1"/>
</dbReference>
<accession>A0A444TYB8</accession>
<keyword evidence="2 3" id="KW-0802">TPR repeat</keyword>
<dbReference type="InterPro" id="IPR019734">
    <property type="entry name" value="TPR_rpt"/>
</dbReference>
<dbReference type="PANTHER" id="PTHR47059">
    <property type="entry name" value="TETRATRICOPEPTIDE REPEAT PROTEIN 32"/>
    <property type="match status" value="1"/>
</dbReference>
<gene>
    <name evidence="4" type="ORF">EOD39_2798</name>
    <name evidence="5" type="ORF">EOD39_2799</name>
</gene>
<dbReference type="InterPro" id="IPR013105">
    <property type="entry name" value="TPR_2"/>
</dbReference>
<dbReference type="SMART" id="SM00028">
    <property type="entry name" value="TPR"/>
    <property type="match status" value="2"/>
</dbReference>
<evidence type="ECO:0000313" key="5">
    <source>
        <dbReference type="EMBL" id="RXM27945.1"/>
    </source>
</evidence>
<dbReference type="EMBL" id="SCEB01215740">
    <property type="protein sequence ID" value="RXM27944.1"/>
    <property type="molecule type" value="Genomic_DNA"/>
</dbReference>
<dbReference type="Pfam" id="PF07719">
    <property type="entry name" value="TPR_2"/>
    <property type="match status" value="1"/>
</dbReference>
<dbReference type="InterPro" id="IPR011990">
    <property type="entry name" value="TPR-like_helical_dom_sf"/>
</dbReference>
<evidence type="ECO:0000256" key="1">
    <source>
        <dbReference type="ARBA" id="ARBA00022737"/>
    </source>
</evidence>
<reference evidence="4 6" key="1">
    <citation type="submission" date="2019-01" db="EMBL/GenBank/DDBJ databases">
        <title>Draft Genome and Complete Hox-Cluster Characterization of the Sterlet Sturgeon (Acipenser ruthenus).</title>
        <authorList>
            <person name="Wei Q."/>
        </authorList>
    </citation>
    <scope>NUCLEOTIDE SEQUENCE [LARGE SCALE GENOMIC DNA]</scope>
    <source>
        <strain evidence="4">WHYD16114868_AA</strain>
        <tissue evidence="4">Blood</tissue>
    </source>
</reference>
<dbReference type="PANTHER" id="PTHR47059:SF1">
    <property type="entry name" value="TETRATRICOPEPTIDE REPEAT PROTEIN 32"/>
    <property type="match status" value="1"/>
</dbReference>
<dbReference type="PROSITE" id="PS50293">
    <property type="entry name" value="TPR_REGION"/>
    <property type="match status" value="1"/>
</dbReference>
<organism evidence="4 6">
    <name type="scientific">Acipenser ruthenus</name>
    <name type="common">Sterlet sturgeon</name>
    <dbReference type="NCBI Taxonomy" id="7906"/>
    <lineage>
        <taxon>Eukaryota</taxon>
        <taxon>Metazoa</taxon>
        <taxon>Chordata</taxon>
        <taxon>Craniata</taxon>
        <taxon>Vertebrata</taxon>
        <taxon>Euteleostomi</taxon>
        <taxon>Actinopterygii</taxon>
        <taxon>Chondrostei</taxon>
        <taxon>Acipenseriformes</taxon>
        <taxon>Acipenseridae</taxon>
        <taxon>Acipenser</taxon>
    </lineage>
</organism>
<protein>
    <submittedName>
        <fullName evidence="4">Tetratricopeptide repeat protein 32</fullName>
    </submittedName>
</protein>
<proteinExistence type="predicted"/>
<feature type="repeat" description="TPR" evidence="3">
    <location>
        <begin position="81"/>
        <end position="114"/>
    </location>
</feature>
<evidence type="ECO:0000313" key="6">
    <source>
        <dbReference type="Proteomes" id="UP000289886"/>
    </source>
</evidence>